<protein>
    <submittedName>
        <fullName evidence="1">DUF4828 domain-containing protein</fullName>
    </submittedName>
</protein>
<dbReference type="OrthoDB" id="2246468at2"/>
<proteinExistence type="predicted"/>
<dbReference type="InterPro" id="IPR032254">
    <property type="entry name" value="DUF4828"/>
</dbReference>
<dbReference type="KEGG" id="lnn:F0161_03930"/>
<accession>A0A5P1WZW4</accession>
<keyword evidence="2" id="KW-1185">Reference proteome</keyword>
<reference evidence="1 2" key="1">
    <citation type="submission" date="2019-09" db="EMBL/GenBank/DDBJ databases">
        <title>Complete Genome Sequence of Lactobacillus nenjiangensis SH-Y15, isolated from sauerkraut.</title>
        <authorList>
            <person name="Yang H."/>
        </authorList>
    </citation>
    <scope>NUCLEOTIDE SEQUENCE [LARGE SCALE GENOMIC DNA]</scope>
    <source>
        <strain evidence="1 2">SH-Y15</strain>
    </source>
</reference>
<sequence length="121" mass="13989">MRKRSLFLFGASLIAGLSSFLGRSSKSHKQNQTLLPLLYAGTWQYKDENRNRMHCVEISQDLKLTIDQHPINAQVEVVDQHNLIYIDNFGYHITFTASESRPIQMMDEADDQVYTIINTKK</sequence>
<evidence type="ECO:0000313" key="2">
    <source>
        <dbReference type="Proteomes" id="UP000325295"/>
    </source>
</evidence>
<dbReference type="EMBL" id="CP043939">
    <property type="protein sequence ID" value="QER67106.1"/>
    <property type="molecule type" value="Genomic_DNA"/>
</dbReference>
<gene>
    <name evidence="1" type="ORF">F0161_03930</name>
</gene>
<evidence type="ECO:0000313" key="1">
    <source>
        <dbReference type="EMBL" id="QER67106.1"/>
    </source>
</evidence>
<dbReference type="RefSeq" id="WP_150203778.1">
    <property type="nucleotide sequence ID" value="NZ_CP043939.1"/>
</dbReference>
<dbReference type="AlphaFoldDB" id="A0A5P1WZW4"/>
<name>A0A5P1WZW4_9LACO</name>
<dbReference type="Proteomes" id="UP000325295">
    <property type="component" value="Chromosome"/>
</dbReference>
<dbReference type="Pfam" id="PF16110">
    <property type="entry name" value="DUF4828"/>
    <property type="match status" value="1"/>
</dbReference>
<organism evidence="1 2">
    <name type="scientific">Paucilactobacillus nenjiangensis</name>
    <dbReference type="NCBI Taxonomy" id="1296540"/>
    <lineage>
        <taxon>Bacteria</taxon>
        <taxon>Bacillati</taxon>
        <taxon>Bacillota</taxon>
        <taxon>Bacilli</taxon>
        <taxon>Lactobacillales</taxon>
        <taxon>Lactobacillaceae</taxon>
        <taxon>Paucilactobacillus</taxon>
    </lineage>
</organism>